<name>A0ABS6H4D8_9PROT</name>
<dbReference type="PANTHER" id="PTHR35849">
    <property type="entry name" value="BLR2341 PROTEIN"/>
    <property type="match status" value="1"/>
</dbReference>
<protein>
    <submittedName>
        <fullName evidence="2">STAS domain-containing protein</fullName>
    </submittedName>
</protein>
<dbReference type="Proteomes" id="UP000689967">
    <property type="component" value="Unassembled WGS sequence"/>
</dbReference>
<dbReference type="CDD" id="cd07043">
    <property type="entry name" value="STAS_anti-anti-sigma_factors"/>
    <property type="match status" value="1"/>
</dbReference>
<organism evidence="2 3">
    <name type="scientific">Falsiroseomonas oleicola</name>
    <dbReference type="NCBI Taxonomy" id="2801474"/>
    <lineage>
        <taxon>Bacteria</taxon>
        <taxon>Pseudomonadati</taxon>
        <taxon>Pseudomonadota</taxon>
        <taxon>Alphaproteobacteria</taxon>
        <taxon>Acetobacterales</taxon>
        <taxon>Roseomonadaceae</taxon>
        <taxon>Falsiroseomonas</taxon>
    </lineage>
</organism>
<evidence type="ECO:0000259" key="1">
    <source>
        <dbReference type="PROSITE" id="PS50801"/>
    </source>
</evidence>
<gene>
    <name evidence="2" type="ORF">JJQ90_07565</name>
</gene>
<dbReference type="PROSITE" id="PS50801">
    <property type="entry name" value="STAS"/>
    <property type="match status" value="1"/>
</dbReference>
<dbReference type="EMBL" id="JAERQM010000002">
    <property type="protein sequence ID" value="MBU8543557.1"/>
    <property type="molecule type" value="Genomic_DNA"/>
</dbReference>
<keyword evidence="3" id="KW-1185">Reference proteome</keyword>
<feature type="domain" description="STAS" evidence="1">
    <location>
        <begin position="17"/>
        <end position="109"/>
    </location>
</feature>
<dbReference type="Pfam" id="PF13466">
    <property type="entry name" value="STAS_2"/>
    <property type="match status" value="1"/>
</dbReference>
<sequence length="109" mass="11576">MSVNMRVNDADEADSSVIRLSGPLTIGTAQQARDRLLDALRAPGPVTVDCAEATAFDIAFIQLLESARILATRQGTTLRLAQPLPPRLAEMLAAGGFRGWDAAQDRSAA</sequence>
<dbReference type="RefSeq" id="WP_216874048.1">
    <property type="nucleotide sequence ID" value="NZ_JAERQM010000002.1"/>
</dbReference>
<dbReference type="InterPro" id="IPR052746">
    <property type="entry name" value="MlaB_ABC_Transporter"/>
</dbReference>
<dbReference type="InterPro" id="IPR002645">
    <property type="entry name" value="STAS_dom"/>
</dbReference>
<dbReference type="PANTHER" id="PTHR35849:SF2">
    <property type="entry name" value="BLR2341 PROTEIN"/>
    <property type="match status" value="1"/>
</dbReference>
<evidence type="ECO:0000313" key="2">
    <source>
        <dbReference type="EMBL" id="MBU8543557.1"/>
    </source>
</evidence>
<dbReference type="InterPro" id="IPR058548">
    <property type="entry name" value="MlaB-like_STAS"/>
</dbReference>
<comment type="caution">
    <text evidence="2">The sequence shown here is derived from an EMBL/GenBank/DDBJ whole genome shotgun (WGS) entry which is preliminary data.</text>
</comment>
<accession>A0ABS6H4D8</accession>
<reference evidence="2 3" key="1">
    <citation type="submission" date="2021-01" db="EMBL/GenBank/DDBJ databases">
        <title>Roseomonas sp. nov, a bacterium isolated from an oil production mixture in Yumen Oilfield.</title>
        <authorList>
            <person name="Wu D."/>
        </authorList>
    </citation>
    <scope>NUCLEOTIDE SEQUENCE [LARGE SCALE GENOMIC DNA]</scope>
    <source>
        <strain evidence="2 3">ROY-5-3</strain>
    </source>
</reference>
<evidence type="ECO:0000313" key="3">
    <source>
        <dbReference type="Proteomes" id="UP000689967"/>
    </source>
</evidence>
<proteinExistence type="predicted"/>